<dbReference type="RefSeq" id="WP_166270813.1">
    <property type="nucleotide sequence ID" value="NZ_CP048029.1"/>
</dbReference>
<dbReference type="InterPro" id="IPR036390">
    <property type="entry name" value="WH_DNA-bd_sf"/>
</dbReference>
<dbReference type="PANTHER" id="PTHR33221">
    <property type="entry name" value="WINGED HELIX-TURN-HELIX TRANSCRIPTIONAL REGULATOR, RRF2 FAMILY"/>
    <property type="match status" value="1"/>
</dbReference>
<dbReference type="FunFam" id="1.10.10.10:FF:000026">
    <property type="entry name" value="HTH-type transcriptional regulator IscR"/>
    <property type="match status" value="1"/>
</dbReference>
<dbReference type="GO" id="GO:0003677">
    <property type="term" value="F:DNA binding"/>
    <property type="evidence" value="ECO:0007669"/>
    <property type="project" value="UniProtKB-KW"/>
</dbReference>
<evidence type="ECO:0000256" key="1">
    <source>
        <dbReference type="ARBA" id="ARBA00023125"/>
    </source>
</evidence>
<dbReference type="NCBIfam" id="TIGR00738">
    <property type="entry name" value="rrf2_super"/>
    <property type="match status" value="1"/>
</dbReference>
<dbReference type="GO" id="GO:0005829">
    <property type="term" value="C:cytosol"/>
    <property type="evidence" value="ECO:0007669"/>
    <property type="project" value="TreeGrafter"/>
</dbReference>
<gene>
    <name evidence="2" type="ORF">GWK36_08705</name>
</gene>
<dbReference type="InterPro" id="IPR000944">
    <property type="entry name" value="Tscrpt_reg_Rrf2"/>
</dbReference>
<evidence type="ECO:0000313" key="3">
    <source>
        <dbReference type="Proteomes" id="UP000502699"/>
    </source>
</evidence>
<dbReference type="SUPFAM" id="SSF46785">
    <property type="entry name" value="Winged helix' DNA-binding domain"/>
    <property type="match status" value="1"/>
</dbReference>
<dbReference type="GO" id="GO:0003700">
    <property type="term" value="F:DNA-binding transcription factor activity"/>
    <property type="evidence" value="ECO:0007669"/>
    <property type="project" value="TreeGrafter"/>
</dbReference>
<dbReference type="InterPro" id="IPR036388">
    <property type="entry name" value="WH-like_DNA-bd_sf"/>
</dbReference>
<evidence type="ECO:0000313" key="2">
    <source>
        <dbReference type="EMBL" id="QIK38049.1"/>
    </source>
</evidence>
<keyword evidence="3" id="KW-1185">Reference proteome</keyword>
<dbReference type="Pfam" id="PF02082">
    <property type="entry name" value="Rrf2"/>
    <property type="match status" value="1"/>
</dbReference>
<protein>
    <submittedName>
        <fullName evidence="2">Fe-S cluster assembly transcription factor</fullName>
    </submittedName>
</protein>
<sequence length="165" mass="18152">MRLTTKGRYAVTAMLDLAIHQGDGPIALADIAQRQGISLSYLEQLFARLRRRGLVTSVRGPGGGYRLARRPAEISVAAVITAVDERVDTTRCGGAGNCQNNGPCLTHDLWRELSSLIYDYLNQINLQMLVDRWHTPDRRTMIGCAAVDLKLDVQRLRVGLIPGPG</sequence>
<dbReference type="Proteomes" id="UP000502699">
    <property type="component" value="Chromosome"/>
</dbReference>
<name>A0A6G7VDC3_9GAMM</name>
<accession>A0A6G7VDC3</accession>
<dbReference type="EMBL" id="CP048029">
    <property type="protein sequence ID" value="QIK38049.1"/>
    <property type="molecule type" value="Genomic_DNA"/>
</dbReference>
<dbReference type="AlphaFoldDB" id="A0A6G7VDC3"/>
<dbReference type="InterPro" id="IPR030489">
    <property type="entry name" value="TR_Rrf2-type_CS"/>
</dbReference>
<reference evidence="3" key="1">
    <citation type="submission" date="2020-01" db="EMBL/GenBank/DDBJ databases">
        <title>Caldichromatium gen. nov., sp. nov., a thermophilic purple sulfur bacterium member of the family Chromatiaceae isolated from Nakabusa hot spring, Japan.</title>
        <authorList>
            <person name="Saini M.K."/>
            <person name="Hanada S."/>
            <person name="Tank M."/>
        </authorList>
    </citation>
    <scope>NUCLEOTIDE SEQUENCE [LARGE SCALE GENOMIC DNA]</scope>
    <source>
        <strain evidence="3">No.7</strain>
    </source>
</reference>
<organism evidence="2 3">
    <name type="scientific">Caldichromatium japonicum</name>
    <dbReference type="NCBI Taxonomy" id="2699430"/>
    <lineage>
        <taxon>Bacteria</taxon>
        <taxon>Pseudomonadati</taxon>
        <taxon>Pseudomonadota</taxon>
        <taxon>Gammaproteobacteria</taxon>
        <taxon>Chromatiales</taxon>
        <taxon>Chromatiaceae</taxon>
        <taxon>Caldichromatium</taxon>
    </lineage>
</organism>
<keyword evidence="1" id="KW-0238">DNA-binding</keyword>
<dbReference type="Gene3D" id="1.10.10.10">
    <property type="entry name" value="Winged helix-like DNA-binding domain superfamily/Winged helix DNA-binding domain"/>
    <property type="match status" value="1"/>
</dbReference>
<dbReference type="KEGG" id="cjap:GWK36_08705"/>
<dbReference type="PANTHER" id="PTHR33221:SF5">
    <property type="entry name" value="HTH-TYPE TRANSCRIPTIONAL REGULATOR ISCR"/>
    <property type="match status" value="1"/>
</dbReference>
<dbReference type="PROSITE" id="PS01332">
    <property type="entry name" value="HTH_RRF2_1"/>
    <property type="match status" value="1"/>
</dbReference>
<dbReference type="PROSITE" id="PS51197">
    <property type="entry name" value="HTH_RRF2_2"/>
    <property type="match status" value="1"/>
</dbReference>
<proteinExistence type="predicted"/>